<organism evidence="5 6">
    <name type="scientific">Pendulispora brunnea</name>
    <dbReference type="NCBI Taxonomy" id="2905690"/>
    <lineage>
        <taxon>Bacteria</taxon>
        <taxon>Pseudomonadati</taxon>
        <taxon>Myxococcota</taxon>
        <taxon>Myxococcia</taxon>
        <taxon>Myxococcales</taxon>
        <taxon>Sorangiineae</taxon>
        <taxon>Pendulisporaceae</taxon>
        <taxon>Pendulispora</taxon>
    </lineage>
</organism>
<name>A0ABZ2JV38_9BACT</name>
<protein>
    <recommendedName>
        <fullName evidence="4">Glycoside hydrolase family 3 N-terminal domain-containing protein</fullName>
    </recommendedName>
</protein>
<dbReference type="PANTHER" id="PTHR30480:SF14">
    <property type="entry name" value="HYDROLASE, PUTATIVE (AFU_ORTHOLOGUE AFUA_4G13770)-RELATED"/>
    <property type="match status" value="1"/>
</dbReference>
<keyword evidence="2" id="KW-0378">Hydrolase</keyword>
<dbReference type="Proteomes" id="UP001379533">
    <property type="component" value="Chromosome"/>
</dbReference>
<dbReference type="PROSITE" id="PS51257">
    <property type="entry name" value="PROKAR_LIPOPROTEIN"/>
    <property type="match status" value="1"/>
</dbReference>
<keyword evidence="3" id="KW-0326">Glycosidase</keyword>
<keyword evidence="6" id="KW-1185">Reference proteome</keyword>
<dbReference type="EMBL" id="CP089982">
    <property type="protein sequence ID" value="WXA90331.1"/>
    <property type="molecule type" value="Genomic_DNA"/>
</dbReference>
<dbReference type="Pfam" id="PF00933">
    <property type="entry name" value="Glyco_hydro_3"/>
    <property type="match status" value="1"/>
</dbReference>
<dbReference type="InterPro" id="IPR001764">
    <property type="entry name" value="Glyco_hydro_3_N"/>
</dbReference>
<sequence>MSRPFAISFVLVAALTASCSSSESRVTDGSSSTESALDTLTPAQRAGQRIIYSYPGQTPPPALLERIRAGEAAGVHFWSDNVSSPSQIRDVIAQLVRAQEESPIHAPLLFITDQEGGTVRGLPGAPEISAKRIGQSPDAVALAWKAGSEAGQNLHDVGMNVNLAPVLDVFREPGNFIDRAERSYSQDPHLVGSLGSSFITAEQRFGIAAGVKHFPGLGSATATQNTDEAPVTLEVQRADLRHVDEAPYTAAIAAGAKVVMLSWAIYPSLDAQHPAGLSPVVLQQELRKRLGFKGVTISDTLIAGALQPFGSVGQRSVLAADAGIDLLLCSFGDVAQGDEAKNALAGALQNGQLDKAAFNAAIRRIATLRNDLK</sequence>
<dbReference type="PANTHER" id="PTHR30480">
    <property type="entry name" value="BETA-HEXOSAMINIDASE-RELATED"/>
    <property type="match status" value="1"/>
</dbReference>
<dbReference type="RefSeq" id="WP_394840944.1">
    <property type="nucleotide sequence ID" value="NZ_CP089982.1"/>
</dbReference>
<evidence type="ECO:0000313" key="5">
    <source>
        <dbReference type="EMBL" id="WXA90331.1"/>
    </source>
</evidence>
<evidence type="ECO:0000256" key="1">
    <source>
        <dbReference type="ARBA" id="ARBA00005336"/>
    </source>
</evidence>
<gene>
    <name evidence="5" type="ORF">LZC95_28195</name>
</gene>
<comment type="similarity">
    <text evidence="1">Belongs to the glycosyl hydrolase 3 family.</text>
</comment>
<proteinExistence type="inferred from homology"/>
<dbReference type="SUPFAM" id="SSF51445">
    <property type="entry name" value="(Trans)glycosidases"/>
    <property type="match status" value="1"/>
</dbReference>
<evidence type="ECO:0000259" key="4">
    <source>
        <dbReference type="Pfam" id="PF00933"/>
    </source>
</evidence>
<evidence type="ECO:0000256" key="2">
    <source>
        <dbReference type="ARBA" id="ARBA00022801"/>
    </source>
</evidence>
<dbReference type="InterPro" id="IPR036962">
    <property type="entry name" value="Glyco_hydro_3_N_sf"/>
</dbReference>
<accession>A0ABZ2JV38</accession>
<evidence type="ECO:0000256" key="3">
    <source>
        <dbReference type="ARBA" id="ARBA00023295"/>
    </source>
</evidence>
<dbReference type="Gene3D" id="3.20.20.300">
    <property type="entry name" value="Glycoside hydrolase, family 3, N-terminal domain"/>
    <property type="match status" value="1"/>
</dbReference>
<reference evidence="5 6" key="1">
    <citation type="submission" date="2021-12" db="EMBL/GenBank/DDBJ databases">
        <title>Discovery of the Pendulisporaceae a myxobacterial family with distinct sporulation behavior and unique specialized metabolism.</title>
        <authorList>
            <person name="Garcia R."/>
            <person name="Popoff A."/>
            <person name="Bader C.D."/>
            <person name="Loehr J."/>
            <person name="Walesch S."/>
            <person name="Walt C."/>
            <person name="Boldt J."/>
            <person name="Bunk B."/>
            <person name="Haeckl F.J.F.P.J."/>
            <person name="Gunesch A.P."/>
            <person name="Birkelbach J."/>
            <person name="Nuebel U."/>
            <person name="Pietschmann T."/>
            <person name="Bach T."/>
            <person name="Mueller R."/>
        </authorList>
    </citation>
    <scope>NUCLEOTIDE SEQUENCE [LARGE SCALE GENOMIC DNA]</scope>
    <source>
        <strain evidence="5 6">MSr12523</strain>
    </source>
</reference>
<evidence type="ECO:0000313" key="6">
    <source>
        <dbReference type="Proteomes" id="UP001379533"/>
    </source>
</evidence>
<dbReference type="InterPro" id="IPR017853">
    <property type="entry name" value="GH"/>
</dbReference>
<feature type="domain" description="Glycoside hydrolase family 3 N-terminal" evidence="4">
    <location>
        <begin position="67"/>
        <end position="368"/>
    </location>
</feature>
<dbReference type="InterPro" id="IPR050226">
    <property type="entry name" value="NagZ_Beta-hexosaminidase"/>
</dbReference>